<dbReference type="Pfam" id="PF05635">
    <property type="entry name" value="23S_rRNA_IVP"/>
    <property type="match status" value="1"/>
</dbReference>
<dbReference type="PANTHER" id="PTHR38471">
    <property type="entry name" value="FOUR HELIX BUNDLE PROTEIN"/>
    <property type="match status" value="1"/>
</dbReference>
<dbReference type="Proteomes" id="UP001245285">
    <property type="component" value="Unassembled WGS sequence"/>
</dbReference>
<dbReference type="Gene3D" id="1.20.1440.60">
    <property type="entry name" value="23S rRNA-intervening sequence"/>
    <property type="match status" value="1"/>
</dbReference>
<dbReference type="CDD" id="cd16377">
    <property type="entry name" value="23S_rRNA_IVP_like"/>
    <property type="match status" value="1"/>
</dbReference>
<reference evidence="1 2" key="1">
    <citation type="submission" date="2023-09" db="EMBL/GenBank/DDBJ databases">
        <authorList>
            <person name="Rey-Velasco X."/>
        </authorList>
    </citation>
    <scope>NUCLEOTIDE SEQUENCE [LARGE SCALE GENOMIC DNA]</scope>
    <source>
        <strain evidence="1 2">F260</strain>
    </source>
</reference>
<accession>A0ABU3CKJ9</accession>
<keyword evidence="2" id="KW-1185">Reference proteome</keyword>
<dbReference type="NCBIfam" id="TIGR02436">
    <property type="entry name" value="four helix bundle protein"/>
    <property type="match status" value="1"/>
</dbReference>
<organism evidence="1 2">
    <name type="scientific">Autumnicola lenta</name>
    <dbReference type="NCBI Taxonomy" id="3075593"/>
    <lineage>
        <taxon>Bacteria</taxon>
        <taxon>Pseudomonadati</taxon>
        <taxon>Bacteroidota</taxon>
        <taxon>Flavobacteriia</taxon>
        <taxon>Flavobacteriales</taxon>
        <taxon>Flavobacteriaceae</taxon>
        <taxon>Autumnicola</taxon>
    </lineage>
</organism>
<name>A0ABU3CKJ9_9FLAO</name>
<dbReference type="InterPro" id="IPR012657">
    <property type="entry name" value="23S_rRNA-intervening_sequence"/>
</dbReference>
<dbReference type="SUPFAM" id="SSF158446">
    <property type="entry name" value="IVS-encoded protein-like"/>
    <property type="match status" value="1"/>
</dbReference>
<protein>
    <submittedName>
        <fullName evidence="1">Four helix bundle protein</fullName>
    </submittedName>
</protein>
<dbReference type="InterPro" id="IPR036583">
    <property type="entry name" value="23S_rRNA_IVS_sf"/>
</dbReference>
<evidence type="ECO:0000313" key="2">
    <source>
        <dbReference type="Proteomes" id="UP001245285"/>
    </source>
</evidence>
<sequence>MAKIEKFEDIEAWQLAKIICQKVEILFNETSLGKNYSLRNQMERSSGSIMDNIAEGYGRGGNQEFHNFLSYSKGSTAELKSQLYRARDKNLISDEQYEELEADCTKAENKIGAFMFYLRKSEYKGLKYKKPDQD</sequence>
<proteinExistence type="predicted"/>
<dbReference type="EMBL" id="JAVRHO010000010">
    <property type="protein sequence ID" value="MDT0646831.1"/>
    <property type="molecule type" value="Genomic_DNA"/>
</dbReference>
<dbReference type="RefSeq" id="WP_311494994.1">
    <property type="nucleotide sequence ID" value="NZ_JAVRHO010000010.1"/>
</dbReference>
<gene>
    <name evidence="1" type="ORF">RM545_09020</name>
</gene>
<evidence type="ECO:0000313" key="1">
    <source>
        <dbReference type="EMBL" id="MDT0646831.1"/>
    </source>
</evidence>
<dbReference type="PANTHER" id="PTHR38471:SF2">
    <property type="entry name" value="FOUR HELIX BUNDLE PROTEIN"/>
    <property type="match status" value="1"/>
</dbReference>
<comment type="caution">
    <text evidence="1">The sequence shown here is derived from an EMBL/GenBank/DDBJ whole genome shotgun (WGS) entry which is preliminary data.</text>
</comment>